<name>A0ABX6VEE1_9GAMM</name>
<dbReference type="Pfam" id="PF00171">
    <property type="entry name" value="Aldedh"/>
    <property type="match status" value="1"/>
</dbReference>
<dbReference type="PANTHER" id="PTHR43720">
    <property type="entry name" value="2-AMINOMUCONIC SEMIALDEHYDE DEHYDROGENASE"/>
    <property type="match status" value="1"/>
</dbReference>
<evidence type="ECO:0000313" key="8">
    <source>
        <dbReference type="Proteomes" id="UP000316416"/>
    </source>
</evidence>
<dbReference type="InterPro" id="IPR029510">
    <property type="entry name" value="Ald_DH_CS_GLU"/>
</dbReference>
<dbReference type="EMBL" id="CP045503">
    <property type="protein sequence ID" value="QPG58836.2"/>
    <property type="molecule type" value="Genomic_DNA"/>
</dbReference>
<keyword evidence="8" id="KW-1185">Reference proteome</keyword>
<feature type="domain" description="Aldehyde dehydrogenase" evidence="6">
    <location>
        <begin position="13"/>
        <end position="473"/>
    </location>
</feature>
<accession>A0ABX6VEE1</accession>
<reference evidence="7" key="1">
    <citation type="submission" date="2021-07" db="EMBL/GenBank/DDBJ databases">
        <title>Shewanella sp. YLB-07 whole genome sequence.</title>
        <authorList>
            <person name="Yu L."/>
        </authorList>
    </citation>
    <scope>NUCLEOTIDE SEQUENCE</scope>
    <source>
        <strain evidence="7">YLB-08</strain>
    </source>
</reference>
<dbReference type="CDD" id="cd07093">
    <property type="entry name" value="ALDH_F8_HMSADH"/>
    <property type="match status" value="1"/>
</dbReference>
<dbReference type="PANTHER" id="PTHR43720:SF2">
    <property type="entry name" value="2-AMINOMUCONIC SEMIALDEHYDE DEHYDROGENASE"/>
    <property type="match status" value="1"/>
</dbReference>
<sequence length="480" mass="51412">MNYVDGEFVDTGNCFENISPVDGTVINQVSEADRALVDRAVASGRAALEGEWGKMTLAKRCELLHNVADGIEARFDEFVAAEMADTGKSFFQARTIDIPRGAANFRAFADMVKSQPSECFHTDTPDGRGALNYSVNKPLGVVAVIAPWNLPLLLMTWKLAPAMAAGNVVIAKPSEETPATATLLAEVMHSVGIPKGVFNLVHGFGPGSAGEFLTAHEGVDAITFTGESRTGSAIMKAAADGVKSLSFELGGKNAAIIFADSDFDEAVAGTARSVFTNGGQVCLCTERVYVERSIFDKFVAAMKVKAEALKIGWPLDEDTDMGPVISHKHRDKVLSYYASARDEGATVVTGGGIPEFADDRDNGAFIQPTIFTGLSEQAKIQREEVFGPLCHITPFDTEAQAVAMANGSDYGLAATVWTTNLQRAHRVAQQMEVGIAWVNSWYLRDLRTPFGGVKLSGVGREGGVHSLAFYAEPMNICIKL</sequence>
<protein>
    <submittedName>
        <fullName evidence="7">2-hydroxymuconic semialdehyde dehydrogenase</fullName>
        <ecNumber evidence="7">1.2.1.85</ecNumber>
    </submittedName>
</protein>
<evidence type="ECO:0000256" key="3">
    <source>
        <dbReference type="ARBA" id="ARBA00023027"/>
    </source>
</evidence>
<dbReference type="Gene3D" id="3.40.605.10">
    <property type="entry name" value="Aldehyde Dehydrogenase, Chain A, domain 1"/>
    <property type="match status" value="1"/>
</dbReference>
<dbReference type="Proteomes" id="UP000316416">
    <property type="component" value="Chromosome"/>
</dbReference>
<dbReference type="SUPFAM" id="SSF53720">
    <property type="entry name" value="ALDH-like"/>
    <property type="match status" value="1"/>
</dbReference>
<evidence type="ECO:0000256" key="2">
    <source>
        <dbReference type="ARBA" id="ARBA00023002"/>
    </source>
</evidence>
<evidence type="ECO:0000256" key="4">
    <source>
        <dbReference type="PROSITE-ProRule" id="PRU10007"/>
    </source>
</evidence>
<evidence type="ECO:0000259" key="6">
    <source>
        <dbReference type="Pfam" id="PF00171"/>
    </source>
</evidence>
<dbReference type="InterPro" id="IPR016160">
    <property type="entry name" value="Ald_DH_CS_CYS"/>
</dbReference>
<keyword evidence="2 5" id="KW-0560">Oxidoreductase</keyword>
<keyword evidence="3" id="KW-0520">NAD</keyword>
<dbReference type="PROSITE" id="PS00070">
    <property type="entry name" value="ALDEHYDE_DEHYDR_CYS"/>
    <property type="match status" value="1"/>
</dbReference>
<feature type="active site" evidence="4">
    <location>
        <position position="248"/>
    </location>
</feature>
<dbReference type="InterPro" id="IPR016161">
    <property type="entry name" value="Ald_DH/histidinol_DH"/>
</dbReference>
<dbReference type="Gene3D" id="3.40.309.10">
    <property type="entry name" value="Aldehyde Dehydrogenase, Chain A, domain 2"/>
    <property type="match status" value="1"/>
</dbReference>
<dbReference type="InterPro" id="IPR015590">
    <property type="entry name" value="Aldehyde_DH_dom"/>
</dbReference>
<dbReference type="InterPro" id="IPR016163">
    <property type="entry name" value="Ald_DH_C"/>
</dbReference>
<dbReference type="GO" id="GO:0016491">
    <property type="term" value="F:oxidoreductase activity"/>
    <property type="evidence" value="ECO:0007669"/>
    <property type="project" value="UniProtKB-KW"/>
</dbReference>
<organism evidence="7 8">
    <name type="scientific">Shewanella eurypsychrophilus</name>
    <dbReference type="NCBI Taxonomy" id="2593656"/>
    <lineage>
        <taxon>Bacteria</taxon>
        <taxon>Pseudomonadati</taxon>
        <taxon>Pseudomonadota</taxon>
        <taxon>Gammaproteobacteria</taxon>
        <taxon>Alteromonadales</taxon>
        <taxon>Shewanellaceae</taxon>
        <taxon>Shewanella</taxon>
    </lineage>
</organism>
<dbReference type="NCBIfam" id="TIGR03216">
    <property type="entry name" value="OH_muco_semi_DH"/>
    <property type="match status" value="1"/>
</dbReference>
<evidence type="ECO:0000256" key="1">
    <source>
        <dbReference type="ARBA" id="ARBA00009986"/>
    </source>
</evidence>
<dbReference type="PROSITE" id="PS00687">
    <property type="entry name" value="ALDEHYDE_DEHYDR_GLU"/>
    <property type="match status" value="1"/>
</dbReference>
<evidence type="ECO:0000313" key="7">
    <source>
        <dbReference type="EMBL" id="QPG58836.2"/>
    </source>
</evidence>
<dbReference type="InterPro" id="IPR017628">
    <property type="entry name" value="OHmuconic_semiald_DH"/>
</dbReference>
<comment type="similarity">
    <text evidence="1 5">Belongs to the aldehyde dehydrogenase family.</text>
</comment>
<dbReference type="EC" id="1.2.1.85" evidence="7"/>
<proteinExistence type="inferred from homology"/>
<gene>
    <name evidence="7" type="ORF">FM038_016485</name>
</gene>
<dbReference type="InterPro" id="IPR016162">
    <property type="entry name" value="Ald_DH_N"/>
</dbReference>
<evidence type="ECO:0000256" key="5">
    <source>
        <dbReference type="RuleBase" id="RU003345"/>
    </source>
</evidence>